<dbReference type="Proteomes" id="UP000054717">
    <property type="component" value="Unassembled WGS sequence"/>
</dbReference>
<sequence length="131" mass="14668">MDTPMTERITRALARAAANEGMLPYVKFHAMFERTVPLTERYRVLEAAVRSFADVSSVDYGVLLACDNGLPGPDFFQRFRRCRNGEYAAVVGSSPLQNATMKQKRLIAATERVRVYEHARENAGRAEKAVA</sequence>
<name>A0A158FZ60_9BURK</name>
<organism evidence="1 2">
    <name type="scientific">Caballeronia telluris</name>
    <dbReference type="NCBI Taxonomy" id="326475"/>
    <lineage>
        <taxon>Bacteria</taxon>
        <taxon>Pseudomonadati</taxon>
        <taxon>Pseudomonadota</taxon>
        <taxon>Betaproteobacteria</taxon>
        <taxon>Burkholderiales</taxon>
        <taxon>Burkholderiaceae</taxon>
        <taxon>Caballeronia</taxon>
    </lineage>
</organism>
<evidence type="ECO:0000313" key="1">
    <source>
        <dbReference type="EMBL" id="SAL25105.1"/>
    </source>
</evidence>
<reference evidence="1" key="1">
    <citation type="submission" date="2016-01" db="EMBL/GenBank/DDBJ databases">
        <authorList>
            <person name="Peeters Charlotte."/>
        </authorList>
    </citation>
    <scope>NUCLEOTIDE SEQUENCE</scope>
    <source>
        <strain evidence="1">LMG 22936</strain>
    </source>
</reference>
<proteinExistence type="predicted"/>
<dbReference type="AlphaFoldDB" id="A0A158FZ60"/>
<gene>
    <name evidence="1" type="ORF">AWB66_01426</name>
</gene>
<dbReference type="RefSeq" id="WP_087629578.1">
    <property type="nucleotide sequence ID" value="NZ_FCNZ02000004.1"/>
</dbReference>
<evidence type="ECO:0000313" key="2">
    <source>
        <dbReference type="Proteomes" id="UP000054717"/>
    </source>
</evidence>
<keyword evidence="2" id="KW-1185">Reference proteome</keyword>
<accession>A0A158FZ60</accession>
<comment type="caution">
    <text evidence="1">The sequence shown here is derived from an EMBL/GenBank/DDBJ whole genome shotgun (WGS) entry which is preliminary data.</text>
</comment>
<dbReference type="EMBL" id="FCNZ02000004">
    <property type="protein sequence ID" value="SAL25105.1"/>
    <property type="molecule type" value="Genomic_DNA"/>
</dbReference>
<protein>
    <submittedName>
        <fullName evidence="1">Uncharacterized protein</fullName>
    </submittedName>
</protein>